<dbReference type="OMA" id="YEHNQER"/>
<proteinExistence type="predicted"/>
<feature type="region of interest" description="Disordered" evidence="1">
    <location>
        <begin position="115"/>
        <end position="144"/>
    </location>
</feature>
<dbReference type="EMBL" id="MCGN01000010">
    <property type="protein sequence ID" value="ORY92320.1"/>
    <property type="molecule type" value="Genomic_DNA"/>
</dbReference>
<sequence>MSFLWSFGTAAKKDAGPTPGGSPVPEHQHQPFKTMSNAFRRGVQYNMKIVIRGDVMTGKSTLFERLQGKDFDAVYKSTPQIQVTNIPWQYKDTNDIIKVEVWDVVDKAHNKNNAKTDTGIKLEHDAQPKQEQDDKPTPSSPDALDMALDANTVDVYRNSHAVLLLFDTTKQWTFDYVHKELPKIPENLSVLVLGNSCDKSDERSISLDTIHATLYEHNQERIEKGAIKPNLIRYAETSMKTGFGLKYIYEYLGVPFLQLQMESLKKQLELKAVEIVDTLETLDTDEKVPEIMRRRRGQDNFDQPSDRHLSRQQEEMQNTWDDELNDIGKDFAPTLDIPDSPSFTRKATPPPPTAPVSGRRREGSLASEPDHIPAVVDQFDAGELEDDWFGDDSKATTAAVSAAPVPRNESDNEGYDNPMVAGDEDVESVEYYSAGGTTERKASVDVPRKSSEPDAEEEEQEEEEEEAPVFRSEFENVWSSGVGGYPGYGDGNHPANMVRNQIQVESDSDDEDNRLPEPANDFDHQADKMPISYSSGFGNYEEIDNERKNPWSLDDGQDDNVWGEEPSTEKENKVVSFIGEEAPESAEASSSKKKSKKKKNKESSKTSSSSSGTKKSKKKKSSSSTT</sequence>
<dbReference type="SMART" id="SM00175">
    <property type="entry name" value="RAB"/>
    <property type="match status" value="1"/>
</dbReference>
<dbReference type="Pfam" id="PF08477">
    <property type="entry name" value="Roc"/>
    <property type="match status" value="1"/>
</dbReference>
<dbReference type="Pfam" id="PF00071">
    <property type="entry name" value="Ras"/>
    <property type="match status" value="1"/>
</dbReference>
<dbReference type="GO" id="GO:0003924">
    <property type="term" value="F:GTPase activity"/>
    <property type="evidence" value="ECO:0007669"/>
    <property type="project" value="InterPro"/>
</dbReference>
<evidence type="ECO:0008006" key="4">
    <source>
        <dbReference type="Google" id="ProtNLM"/>
    </source>
</evidence>
<feature type="region of interest" description="Disordered" evidence="1">
    <location>
        <begin position="11"/>
        <end position="30"/>
    </location>
</feature>
<dbReference type="GO" id="GO:0005634">
    <property type="term" value="C:nucleus"/>
    <property type="evidence" value="ECO:0007669"/>
    <property type="project" value="TreeGrafter"/>
</dbReference>
<feature type="compositionally biased region" description="Low complexity" evidence="1">
    <location>
        <begin position="397"/>
        <end position="406"/>
    </location>
</feature>
<comment type="caution">
    <text evidence="2">The sequence shown here is derived from an EMBL/GenBank/DDBJ whole genome shotgun (WGS) entry which is preliminary data.</text>
</comment>
<evidence type="ECO:0000313" key="2">
    <source>
        <dbReference type="EMBL" id="ORY92320.1"/>
    </source>
</evidence>
<dbReference type="PRINTS" id="PR00449">
    <property type="entry name" value="RASTRNSFRMNG"/>
</dbReference>
<accession>A0A1X2H3D0</accession>
<feature type="compositionally biased region" description="Acidic residues" evidence="1">
    <location>
        <begin position="453"/>
        <end position="467"/>
    </location>
</feature>
<dbReference type="SUPFAM" id="SSF52540">
    <property type="entry name" value="P-loop containing nucleoside triphosphate hydrolases"/>
    <property type="match status" value="1"/>
</dbReference>
<protein>
    <recommendedName>
        <fullName evidence="4">P-loop containing nucleoside triphosphate hydrolase protein</fullName>
    </recommendedName>
</protein>
<dbReference type="GO" id="GO:0005525">
    <property type="term" value="F:GTP binding"/>
    <property type="evidence" value="ECO:0007669"/>
    <property type="project" value="InterPro"/>
</dbReference>
<feature type="region of interest" description="Disordered" evidence="1">
    <location>
        <begin position="397"/>
        <end position="626"/>
    </location>
</feature>
<dbReference type="STRING" id="13706.A0A1X2H3D0"/>
<feature type="compositionally biased region" description="Gly residues" evidence="1">
    <location>
        <begin position="481"/>
        <end position="490"/>
    </location>
</feature>
<feature type="compositionally biased region" description="Basic and acidic residues" evidence="1">
    <location>
        <begin position="304"/>
        <end position="314"/>
    </location>
</feature>
<feature type="compositionally biased region" description="Basic and acidic residues" evidence="1">
    <location>
        <begin position="438"/>
        <end position="452"/>
    </location>
</feature>
<evidence type="ECO:0000313" key="3">
    <source>
        <dbReference type="Proteomes" id="UP000242180"/>
    </source>
</evidence>
<dbReference type="PANTHER" id="PTHR14932:SF1">
    <property type="entry name" value="RAB-LIKE PROTEIN 6"/>
    <property type="match status" value="1"/>
</dbReference>
<dbReference type="PROSITE" id="PS51419">
    <property type="entry name" value="RAB"/>
    <property type="match status" value="1"/>
</dbReference>
<organism evidence="2 3">
    <name type="scientific">Syncephalastrum racemosum</name>
    <name type="common">Filamentous fungus</name>
    <dbReference type="NCBI Taxonomy" id="13706"/>
    <lineage>
        <taxon>Eukaryota</taxon>
        <taxon>Fungi</taxon>
        <taxon>Fungi incertae sedis</taxon>
        <taxon>Mucoromycota</taxon>
        <taxon>Mucoromycotina</taxon>
        <taxon>Mucoromycetes</taxon>
        <taxon>Mucorales</taxon>
        <taxon>Syncephalastraceae</taxon>
        <taxon>Syncephalastrum</taxon>
    </lineage>
</organism>
<name>A0A1X2H3D0_SYNRA</name>
<dbReference type="OrthoDB" id="207081at2759"/>
<dbReference type="Gene3D" id="3.40.50.300">
    <property type="entry name" value="P-loop containing nucleotide triphosphate hydrolases"/>
    <property type="match status" value="1"/>
</dbReference>
<evidence type="ECO:0000256" key="1">
    <source>
        <dbReference type="SAM" id="MobiDB-lite"/>
    </source>
</evidence>
<dbReference type="AlphaFoldDB" id="A0A1X2H3D0"/>
<dbReference type="GO" id="GO:0005829">
    <property type="term" value="C:cytosol"/>
    <property type="evidence" value="ECO:0007669"/>
    <property type="project" value="TreeGrafter"/>
</dbReference>
<dbReference type="PANTHER" id="PTHR14932">
    <property type="entry name" value="RAS GTPASE-RELATED"/>
    <property type="match status" value="1"/>
</dbReference>
<reference evidence="2 3" key="1">
    <citation type="submission" date="2016-07" db="EMBL/GenBank/DDBJ databases">
        <title>Pervasive Adenine N6-methylation of Active Genes in Fungi.</title>
        <authorList>
            <consortium name="DOE Joint Genome Institute"/>
            <person name="Mondo S.J."/>
            <person name="Dannebaum R.O."/>
            <person name="Kuo R.C."/>
            <person name="Labutti K."/>
            <person name="Haridas S."/>
            <person name="Kuo A."/>
            <person name="Salamov A."/>
            <person name="Ahrendt S.R."/>
            <person name="Lipzen A."/>
            <person name="Sullivan W."/>
            <person name="Andreopoulos W.B."/>
            <person name="Clum A."/>
            <person name="Lindquist E."/>
            <person name="Daum C."/>
            <person name="Ramamoorthy G.K."/>
            <person name="Gryganskyi A."/>
            <person name="Culley D."/>
            <person name="Magnuson J.K."/>
            <person name="James T.Y."/>
            <person name="O'Malley M.A."/>
            <person name="Stajich J.E."/>
            <person name="Spatafora J.W."/>
            <person name="Visel A."/>
            <person name="Grigoriev I.V."/>
        </authorList>
    </citation>
    <scope>NUCLEOTIDE SEQUENCE [LARGE SCALE GENOMIC DNA]</scope>
    <source>
        <strain evidence="2 3">NRRL 2496</strain>
    </source>
</reference>
<dbReference type="Proteomes" id="UP000242180">
    <property type="component" value="Unassembled WGS sequence"/>
</dbReference>
<gene>
    <name evidence="2" type="ORF">BCR43DRAFT_498167</name>
</gene>
<feature type="compositionally biased region" description="Basic residues" evidence="1">
    <location>
        <begin position="591"/>
        <end position="600"/>
    </location>
</feature>
<dbReference type="InterPro" id="IPR040385">
    <property type="entry name" value="RABL6"/>
</dbReference>
<dbReference type="InterPro" id="IPR027417">
    <property type="entry name" value="P-loop_NTPase"/>
</dbReference>
<feature type="compositionally biased region" description="Basic and acidic residues" evidence="1">
    <location>
        <begin position="359"/>
        <end position="371"/>
    </location>
</feature>
<dbReference type="InterPro" id="IPR001806">
    <property type="entry name" value="Small_GTPase"/>
</dbReference>
<feature type="compositionally biased region" description="Basic residues" evidence="1">
    <location>
        <begin position="614"/>
        <end position="626"/>
    </location>
</feature>
<feature type="region of interest" description="Disordered" evidence="1">
    <location>
        <begin position="293"/>
        <end position="373"/>
    </location>
</feature>
<dbReference type="InParanoid" id="A0A1X2H3D0"/>
<keyword evidence="3" id="KW-1185">Reference proteome</keyword>
<feature type="compositionally biased region" description="Basic and acidic residues" evidence="1">
    <location>
        <begin position="118"/>
        <end position="136"/>
    </location>
</feature>